<name>A0ABS6F7W3_9FIRM</name>
<evidence type="ECO:0000313" key="1">
    <source>
        <dbReference type="EMBL" id="MBU5625687.1"/>
    </source>
</evidence>
<protein>
    <submittedName>
        <fullName evidence="1">Uncharacterized protein</fullName>
    </submittedName>
</protein>
<reference evidence="1 2" key="1">
    <citation type="submission" date="2021-06" db="EMBL/GenBank/DDBJ databases">
        <authorList>
            <person name="Sun Q."/>
            <person name="Li D."/>
        </authorList>
    </citation>
    <scope>NUCLEOTIDE SEQUENCE [LARGE SCALE GENOMIC DNA]</scope>
    <source>
        <strain evidence="1 2">MSJ-2</strain>
    </source>
</reference>
<sequence>MQGRPKDCYFYAEDVEKGFRFVAWNPPPTEGDELCLGTVGCTEQQLVQDILDGKYDRFFEKAVGE</sequence>
<accession>A0ABS6F7W3</accession>
<dbReference type="EMBL" id="JAHLQN010000001">
    <property type="protein sequence ID" value="MBU5625687.1"/>
    <property type="molecule type" value="Genomic_DNA"/>
</dbReference>
<gene>
    <name evidence="1" type="ORF">KQI82_01895</name>
</gene>
<organism evidence="1 2">
    <name type="scientific">Dysosmobacter acutus</name>
    <dbReference type="NCBI Taxonomy" id="2841504"/>
    <lineage>
        <taxon>Bacteria</taxon>
        <taxon>Bacillati</taxon>
        <taxon>Bacillota</taxon>
        <taxon>Clostridia</taxon>
        <taxon>Eubacteriales</taxon>
        <taxon>Oscillospiraceae</taxon>
        <taxon>Dysosmobacter</taxon>
    </lineage>
</organism>
<keyword evidence="2" id="KW-1185">Reference proteome</keyword>
<comment type="caution">
    <text evidence="1">The sequence shown here is derived from an EMBL/GenBank/DDBJ whole genome shotgun (WGS) entry which is preliminary data.</text>
</comment>
<proteinExistence type="predicted"/>
<dbReference type="RefSeq" id="WP_216557935.1">
    <property type="nucleotide sequence ID" value="NZ_JAHLQN010000001.1"/>
</dbReference>
<dbReference type="Proteomes" id="UP000787672">
    <property type="component" value="Unassembled WGS sequence"/>
</dbReference>
<evidence type="ECO:0000313" key="2">
    <source>
        <dbReference type="Proteomes" id="UP000787672"/>
    </source>
</evidence>